<organism evidence="1 2">
    <name type="scientific">Candidatus Erysipelatoclostridium merdavium</name>
    <dbReference type="NCBI Taxonomy" id="2838566"/>
    <lineage>
        <taxon>Bacteria</taxon>
        <taxon>Bacillati</taxon>
        <taxon>Bacillota</taxon>
        <taxon>Erysipelotrichia</taxon>
        <taxon>Erysipelotrichales</taxon>
        <taxon>Erysipelotrichales incertae sedis</taxon>
    </lineage>
</organism>
<name>A0A9D1XLI0_9FIRM</name>
<reference evidence="1" key="2">
    <citation type="submission" date="2021-04" db="EMBL/GenBank/DDBJ databases">
        <authorList>
            <person name="Gilroy R."/>
        </authorList>
    </citation>
    <scope>NUCLEOTIDE SEQUENCE</scope>
    <source>
        <strain evidence="1">ChiGjej1B1-14440</strain>
    </source>
</reference>
<proteinExistence type="predicted"/>
<protein>
    <submittedName>
        <fullName evidence="1">Uncharacterized protein</fullName>
    </submittedName>
</protein>
<reference evidence="1" key="1">
    <citation type="journal article" date="2021" name="PeerJ">
        <title>Extensive microbial diversity within the chicken gut microbiome revealed by metagenomics and culture.</title>
        <authorList>
            <person name="Gilroy R."/>
            <person name="Ravi A."/>
            <person name="Getino M."/>
            <person name="Pursley I."/>
            <person name="Horton D.L."/>
            <person name="Alikhan N.F."/>
            <person name="Baker D."/>
            <person name="Gharbi K."/>
            <person name="Hall N."/>
            <person name="Watson M."/>
            <person name="Adriaenssens E.M."/>
            <person name="Foster-Nyarko E."/>
            <person name="Jarju S."/>
            <person name="Secka A."/>
            <person name="Antonio M."/>
            <person name="Oren A."/>
            <person name="Chaudhuri R.R."/>
            <person name="La Ragione R."/>
            <person name="Hildebrand F."/>
            <person name="Pallen M.J."/>
        </authorList>
    </citation>
    <scope>NUCLEOTIDE SEQUENCE</scope>
    <source>
        <strain evidence="1">ChiGjej1B1-14440</strain>
    </source>
</reference>
<dbReference type="Proteomes" id="UP000886724">
    <property type="component" value="Unassembled WGS sequence"/>
</dbReference>
<evidence type="ECO:0000313" key="1">
    <source>
        <dbReference type="EMBL" id="HIX81450.1"/>
    </source>
</evidence>
<sequence>MIKMSYNNGDIYVQLSGNIIFDIDFLSNISKLFDIIKLLNNKSNKITFKCVKSSNIEKIVLAYINNICLYIKKNMNIKIFMSKNLYYKITGIVNNLSGEDYTMQEFKQEVASNDITHYTLHGESEFNLVVDNLTKFIMDTNVILDKDNVQLFLKTTIGEVFSNAYIHNKINEYYYFKDIAFENNDLFLTVNVVDYGNTITKNVEKYFHDKKTVYNGYCIDWAIGNGNTTREGSGGYGLPTLLDYIKKVEGDLTILSGDEIFSLKKGNKDFQEKINSFFPGTAICFKIKLFDLDKLFEYDKKNKTISTRRISLNDI</sequence>
<dbReference type="EMBL" id="DXET01000129">
    <property type="protein sequence ID" value="HIX81450.1"/>
    <property type="molecule type" value="Genomic_DNA"/>
</dbReference>
<accession>A0A9D1XLI0</accession>
<gene>
    <name evidence="1" type="ORF">H9980_05695</name>
</gene>
<evidence type="ECO:0000313" key="2">
    <source>
        <dbReference type="Proteomes" id="UP000886724"/>
    </source>
</evidence>
<dbReference type="AlphaFoldDB" id="A0A9D1XLI0"/>
<comment type="caution">
    <text evidence="1">The sequence shown here is derived from an EMBL/GenBank/DDBJ whole genome shotgun (WGS) entry which is preliminary data.</text>
</comment>